<evidence type="ECO:0000313" key="1">
    <source>
        <dbReference type="EMBL" id="MEQ2441623.1"/>
    </source>
</evidence>
<dbReference type="Proteomes" id="UP001489509">
    <property type="component" value="Unassembled WGS sequence"/>
</dbReference>
<sequence>MASVTVHGKRFRLNLAYDAVLSCIQAGRDPVLGDLDKLELCLAILVKNKRALRRLNPQDKSELYEEISSKHLNVISRKAPGKQAQPVSDFVEDFDLIYSSFRFAYGMDLSRERGKLPWKEFCWLFEGLPPGCKMREVMEIRARKIPAPTKYNQEEIRQLTELKQYWTLPAFSTGNYQEQLEGLFEALSRLAVKA</sequence>
<proteinExistence type="predicted"/>
<comment type="caution">
    <text evidence="1">The sequence shown here is derived from an EMBL/GenBank/DDBJ whole genome shotgun (WGS) entry which is preliminary data.</text>
</comment>
<protein>
    <submittedName>
        <fullName evidence="1">Gp15 family bacteriophage protein</fullName>
    </submittedName>
</protein>
<dbReference type="InterPro" id="IPR009660">
    <property type="entry name" value="Phage_A500_Gp15"/>
</dbReference>
<name>A0ABV1E2S8_9FIRM</name>
<accession>A0ABV1E2S8</accession>
<gene>
    <name evidence="1" type="ORF">WMO26_12370</name>
</gene>
<dbReference type="Pfam" id="PF06854">
    <property type="entry name" value="Phage_Gp15"/>
    <property type="match status" value="1"/>
</dbReference>
<evidence type="ECO:0000313" key="2">
    <source>
        <dbReference type="Proteomes" id="UP001489509"/>
    </source>
</evidence>
<dbReference type="EMBL" id="JBBMFD010000032">
    <property type="protein sequence ID" value="MEQ2441623.1"/>
    <property type="molecule type" value="Genomic_DNA"/>
</dbReference>
<reference evidence="1 2" key="1">
    <citation type="submission" date="2024-03" db="EMBL/GenBank/DDBJ databases">
        <title>Human intestinal bacterial collection.</title>
        <authorList>
            <person name="Pauvert C."/>
            <person name="Hitch T.C.A."/>
            <person name="Clavel T."/>
        </authorList>
    </citation>
    <scope>NUCLEOTIDE SEQUENCE [LARGE SCALE GENOMIC DNA]</scope>
    <source>
        <strain evidence="1 2">CLA-JM-H44</strain>
    </source>
</reference>
<dbReference type="RefSeq" id="WP_349220823.1">
    <property type="nucleotide sequence ID" value="NZ_JBBMFD010000032.1"/>
</dbReference>
<keyword evidence="2" id="KW-1185">Reference proteome</keyword>
<organism evidence="1 2">
    <name type="scientific">Solibaculum intestinale</name>
    <dbReference type="NCBI Taxonomy" id="3133165"/>
    <lineage>
        <taxon>Bacteria</taxon>
        <taxon>Bacillati</taxon>
        <taxon>Bacillota</taxon>
        <taxon>Clostridia</taxon>
        <taxon>Eubacteriales</taxon>
        <taxon>Oscillospiraceae</taxon>
        <taxon>Solibaculum</taxon>
    </lineage>
</organism>